<keyword evidence="4" id="KW-0663">Pyridoxal phosphate</keyword>
<dbReference type="PANTHER" id="PTHR42778">
    <property type="entry name" value="2-AMINOETHYLPHOSPHONATE--PYRUVATE TRANSAMINASE"/>
    <property type="match status" value="1"/>
</dbReference>
<keyword evidence="3" id="KW-0808">Transferase</keyword>
<dbReference type="GO" id="GO:0008483">
    <property type="term" value="F:transaminase activity"/>
    <property type="evidence" value="ECO:0007669"/>
    <property type="project" value="UniProtKB-KW"/>
</dbReference>
<sequence>MDIKENDSKLFTPGPLTTSLTVKEAMLHDLGSRDTIFLNIIAHIRGKLLELADVSADEHAAVLVQGSGTYAVEATFSTTIPHQGAKVLIIENGAYGQRMTKICRILNIPHDVISFHETERVQVDLVANKLQSNHYTHVAIIHCETSSGILNPIEEIGQLVYDHGTTKGSTVYIVDSMSAFGAIPNLSDQLNSILNASLPFRYEANNKLIREKMKTLGFIELIKPEYQTYIITSYYYPSAPFNFQTFYNKLSEKHQLIYPGKTTETDCFRIGNIGRLFENDMATLAECIKEVCEEMNIELPLTNNTKQ</sequence>
<evidence type="ECO:0000313" key="7">
    <source>
        <dbReference type="Proteomes" id="UP000676336"/>
    </source>
</evidence>
<dbReference type="AlphaFoldDB" id="A0A8S2NNK9"/>
<dbReference type="PANTHER" id="PTHR42778:SF1">
    <property type="entry name" value="2-AMINOETHYLPHOSPHONATE--PYRUVATE TRANSAMINASE"/>
    <property type="match status" value="1"/>
</dbReference>
<dbReference type="InterPro" id="IPR015424">
    <property type="entry name" value="PyrdxlP-dep_Trfase"/>
</dbReference>
<feature type="domain" description="Aminotransferase class V" evidence="5">
    <location>
        <begin position="42"/>
        <end position="184"/>
    </location>
</feature>
<reference evidence="6" key="1">
    <citation type="submission" date="2021-02" db="EMBL/GenBank/DDBJ databases">
        <authorList>
            <person name="Nowell W R."/>
        </authorList>
    </citation>
    <scope>NUCLEOTIDE SEQUENCE</scope>
</reference>
<dbReference type="Gene3D" id="3.40.640.10">
    <property type="entry name" value="Type I PLP-dependent aspartate aminotransferase-like (Major domain)"/>
    <property type="match status" value="1"/>
</dbReference>
<organism evidence="6 7">
    <name type="scientific">Rotaria magnacalcarata</name>
    <dbReference type="NCBI Taxonomy" id="392030"/>
    <lineage>
        <taxon>Eukaryota</taxon>
        <taxon>Metazoa</taxon>
        <taxon>Spiralia</taxon>
        <taxon>Gnathifera</taxon>
        <taxon>Rotifera</taxon>
        <taxon>Eurotatoria</taxon>
        <taxon>Bdelloidea</taxon>
        <taxon>Philodinida</taxon>
        <taxon>Philodinidae</taxon>
        <taxon>Rotaria</taxon>
    </lineage>
</organism>
<dbReference type="Pfam" id="PF00266">
    <property type="entry name" value="Aminotran_5"/>
    <property type="match status" value="1"/>
</dbReference>
<comment type="cofactor">
    <cofactor evidence="1">
        <name>pyridoxal 5'-phosphate</name>
        <dbReference type="ChEBI" id="CHEBI:597326"/>
    </cofactor>
</comment>
<dbReference type="InterPro" id="IPR015421">
    <property type="entry name" value="PyrdxlP-dep_Trfase_major"/>
</dbReference>
<accession>A0A8S2NNK9</accession>
<protein>
    <recommendedName>
        <fullName evidence="5">Aminotransferase class V domain-containing protein</fullName>
    </recommendedName>
</protein>
<keyword evidence="2" id="KW-0032">Aminotransferase</keyword>
<name>A0A8S2NNK9_9BILA</name>
<dbReference type="EMBL" id="CAJOBI010004718">
    <property type="protein sequence ID" value="CAF4011172.1"/>
    <property type="molecule type" value="Genomic_DNA"/>
</dbReference>
<dbReference type="Gene3D" id="3.90.1150.10">
    <property type="entry name" value="Aspartate Aminotransferase, domain 1"/>
    <property type="match status" value="1"/>
</dbReference>
<evidence type="ECO:0000256" key="2">
    <source>
        <dbReference type="ARBA" id="ARBA00022576"/>
    </source>
</evidence>
<evidence type="ECO:0000256" key="4">
    <source>
        <dbReference type="ARBA" id="ARBA00022898"/>
    </source>
</evidence>
<evidence type="ECO:0000256" key="3">
    <source>
        <dbReference type="ARBA" id="ARBA00022679"/>
    </source>
</evidence>
<gene>
    <name evidence="6" type="ORF">SMN809_LOCUS12473</name>
</gene>
<evidence type="ECO:0000313" key="6">
    <source>
        <dbReference type="EMBL" id="CAF4011172.1"/>
    </source>
</evidence>
<comment type="caution">
    <text evidence="6">The sequence shown here is derived from an EMBL/GenBank/DDBJ whole genome shotgun (WGS) entry which is preliminary data.</text>
</comment>
<evidence type="ECO:0000256" key="1">
    <source>
        <dbReference type="ARBA" id="ARBA00001933"/>
    </source>
</evidence>
<dbReference type="Proteomes" id="UP000676336">
    <property type="component" value="Unassembled WGS sequence"/>
</dbReference>
<dbReference type="InterPro" id="IPR000192">
    <property type="entry name" value="Aminotrans_V_dom"/>
</dbReference>
<dbReference type="InterPro" id="IPR015422">
    <property type="entry name" value="PyrdxlP-dep_Trfase_small"/>
</dbReference>
<dbReference type="SUPFAM" id="SSF53383">
    <property type="entry name" value="PLP-dependent transferases"/>
    <property type="match status" value="1"/>
</dbReference>
<proteinExistence type="predicted"/>
<evidence type="ECO:0000259" key="5">
    <source>
        <dbReference type="Pfam" id="PF00266"/>
    </source>
</evidence>